<protein>
    <submittedName>
        <fullName evidence="1">Uncharacterized protein</fullName>
    </submittedName>
</protein>
<name>A0AAW6RT18_ACIJO</name>
<dbReference type="Proteomes" id="UP001157887">
    <property type="component" value="Unassembled WGS sequence"/>
</dbReference>
<evidence type="ECO:0000313" key="2">
    <source>
        <dbReference type="Proteomes" id="UP001157887"/>
    </source>
</evidence>
<dbReference type="AlphaFoldDB" id="A0AAW6RT18"/>
<dbReference type="RefSeq" id="WP_279661729.1">
    <property type="nucleotide sequence ID" value="NZ_JAOECG010000006.1"/>
</dbReference>
<reference evidence="1" key="1">
    <citation type="submission" date="2022-09" db="EMBL/GenBank/DDBJ databases">
        <title>Intensive care unit water sources are persistently colonized with multi-drug resistant bacteria and are the site of extensive horizontal gene transfer of antibiotic resistance genes.</title>
        <authorList>
            <person name="Diorio-Toth L."/>
        </authorList>
    </citation>
    <scope>NUCLEOTIDE SEQUENCE</scope>
    <source>
        <strain evidence="1">GD04065</strain>
    </source>
</reference>
<gene>
    <name evidence="1" type="ORF">N7566_07080</name>
</gene>
<sequence>MISKNYFSALIVALTLPDICCSMDNENRWTSGAKYAEWFKKYVGHHYISHIGSDQVETTFLSGEECFALRCSYLHKGTNNIEDEKIIKDYESKSVKIEFMAEMNSDCLKLNNILLLKLEAFCYRIIEGVNNWLQDSKGNSRITSHMREIPKIHTEGFSPIPGVFIGG</sequence>
<proteinExistence type="predicted"/>
<dbReference type="EMBL" id="JAOECG010000006">
    <property type="protein sequence ID" value="MDG9786754.1"/>
    <property type="molecule type" value="Genomic_DNA"/>
</dbReference>
<organism evidence="1 2">
    <name type="scientific">Acinetobacter johnsonii</name>
    <dbReference type="NCBI Taxonomy" id="40214"/>
    <lineage>
        <taxon>Bacteria</taxon>
        <taxon>Pseudomonadati</taxon>
        <taxon>Pseudomonadota</taxon>
        <taxon>Gammaproteobacteria</taxon>
        <taxon>Moraxellales</taxon>
        <taxon>Moraxellaceae</taxon>
        <taxon>Acinetobacter</taxon>
    </lineage>
</organism>
<comment type="caution">
    <text evidence="1">The sequence shown here is derived from an EMBL/GenBank/DDBJ whole genome shotgun (WGS) entry which is preliminary data.</text>
</comment>
<evidence type="ECO:0000313" key="1">
    <source>
        <dbReference type="EMBL" id="MDG9786754.1"/>
    </source>
</evidence>
<accession>A0AAW6RT18</accession>